<dbReference type="VEuPathDB" id="PiroplasmaDB:TA19740"/>
<gene>
    <name evidence="7" type="ORF">TAT_000009100</name>
    <name evidence="8" type="ORF">TAV_000008900</name>
</gene>
<dbReference type="GO" id="GO:0005737">
    <property type="term" value="C:cytoplasm"/>
    <property type="evidence" value="ECO:0007669"/>
    <property type="project" value="TreeGrafter"/>
</dbReference>
<feature type="binding site" evidence="5">
    <location>
        <position position="271"/>
    </location>
    <ligand>
        <name>Fe cation</name>
        <dbReference type="ChEBI" id="CHEBI:24875"/>
        <note>catalytic</note>
    </ligand>
</feature>
<dbReference type="GO" id="GO:0035515">
    <property type="term" value="F:oxidative RNA demethylase activity"/>
    <property type="evidence" value="ECO:0007669"/>
    <property type="project" value="TreeGrafter"/>
</dbReference>
<keyword evidence="1 5" id="KW-0479">Metal-binding</keyword>
<dbReference type="EMBL" id="UIVT01000001">
    <property type="protein sequence ID" value="SVP88225.1"/>
    <property type="molecule type" value="Genomic_DNA"/>
</dbReference>
<dbReference type="InterPro" id="IPR037151">
    <property type="entry name" value="AlkB-like_sf"/>
</dbReference>
<feature type="binding site" evidence="5">
    <location>
        <position position="216"/>
    </location>
    <ligand>
        <name>Fe cation</name>
        <dbReference type="ChEBI" id="CHEBI:24875"/>
        <note>catalytic</note>
    </ligand>
</feature>
<evidence type="ECO:0000256" key="3">
    <source>
        <dbReference type="ARBA" id="ARBA00023002"/>
    </source>
</evidence>
<dbReference type="PANTHER" id="PTHR16557:SF2">
    <property type="entry name" value="NUCLEIC ACID DIOXYGENASE ALKBH1"/>
    <property type="match status" value="1"/>
</dbReference>
<dbReference type="GO" id="GO:0035513">
    <property type="term" value="P:oxidative RNA demethylation"/>
    <property type="evidence" value="ECO:0007669"/>
    <property type="project" value="TreeGrafter"/>
</dbReference>
<sequence>MYDNNNVNELSNSVFLCIRNTPYTKLNTSSFRRNLLSIVDNYINYSNADVDSDGNLTDSLDKSNIHILNAENYSVHFVLSTNLSENSEPCSLYGFEDFPGVFVLRNFLTQNQSLLLACETLRSYINPPNNSNLLLMDPNISSPIWPSNSFKNLRWSTIGHLYDWGKRQYIGFTQFPEIIVKVVNQINTLLSGFYQSFTADSAIINFYSNSYFLRLHRDDAEETNDPVINISLGAPAIFCICKEDPSQFPLSCVVDSGSIIIMSKNSRRCLHGISKLYHYVKPDSSNLNGFETVKDTKTPYANPYFIKNLPQCPNDVFHGFTTSLDEGQISDVKEYLSKSRISISVRKAKL</sequence>
<evidence type="ECO:0000313" key="7">
    <source>
        <dbReference type="EMBL" id="SVP88225.1"/>
    </source>
</evidence>
<dbReference type="Pfam" id="PF13532">
    <property type="entry name" value="2OG-FeII_Oxy_2"/>
    <property type="match status" value="1"/>
</dbReference>
<keyword evidence="4 5" id="KW-0408">Iron</keyword>
<evidence type="ECO:0000256" key="2">
    <source>
        <dbReference type="ARBA" id="ARBA00022964"/>
    </source>
</evidence>
<feature type="domain" description="Alpha-ketoglutarate-dependent dioxygenase AlkB-like" evidence="6">
    <location>
        <begin position="100"/>
        <end position="285"/>
    </location>
</feature>
<accession>A0A3B0MPH5</accession>
<protein>
    <submittedName>
        <fullName evidence="8">Alkylated DNA repair protein, putative</fullName>
    </submittedName>
</protein>
<dbReference type="GO" id="GO:0008198">
    <property type="term" value="F:ferrous iron binding"/>
    <property type="evidence" value="ECO:0007669"/>
    <property type="project" value="TreeGrafter"/>
</dbReference>
<dbReference type="SUPFAM" id="SSF51197">
    <property type="entry name" value="Clavaminate synthase-like"/>
    <property type="match status" value="1"/>
</dbReference>
<evidence type="ECO:0000259" key="6">
    <source>
        <dbReference type="Pfam" id="PF13532"/>
    </source>
</evidence>
<evidence type="ECO:0000256" key="1">
    <source>
        <dbReference type="ARBA" id="ARBA00022723"/>
    </source>
</evidence>
<keyword evidence="3" id="KW-0560">Oxidoreductase</keyword>
<dbReference type="InterPro" id="IPR004574">
    <property type="entry name" value="Alkb"/>
</dbReference>
<comment type="cofactor">
    <cofactor evidence="5">
        <name>Fe(2+)</name>
        <dbReference type="ChEBI" id="CHEBI:29033"/>
    </cofactor>
    <text evidence="5">Binds 1 Fe(2+) ion per subunit.</text>
</comment>
<evidence type="ECO:0000313" key="8">
    <source>
        <dbReference type="EMBL" id="SVP89400.1"/>
    </source>
</evidence>
<dbReference type="GO" id="GO:0035516">
    <property type="term" value="F:broad specificity oxidative DNA demethylase activity"/>
    <property type="evidence" value="ECO:0007669"/>
    <property type="project" value="TreeGrafter"/>
</dbReference>
<dbReference type="EMBL" id="UIVS01000001">
    <property type="protein sequence ID" value="SVP89400.1"/>
    <property type="molecule type" value="Genomic_DNA"/>
</dbReference>
<dbReference type="AlphaFoldDB" id="A0A3B0MPH5"/>
<reference evidence="8" key="1">
    <citation type="submission" date="2018-07" db="EMBL/GenBank/DDBJ databases">
        <authorList>
            <person name="Quirk P.G."/>
            <person name="Krulwich T.A."/>
        </authorList>
    </citation>
    <scope>NUCLEOTIDE SEQUENCE</scope>
    <source>
        <strain evidence="8">Anand</strain>
    </source>
</reference>
<keyword evidence="2" id="KW-0223">Dioxygenase</keyword>
<organism evidence="8">
    <name type="scientific">Theileria annulata</name>
    <dbReference type="NCBI Taxonomy" id="5874"/>
    <lineage>
        <taxon>Eukaryota</taxon>
        <taxon>Sar</taxon>
        <taxon>Alveolata</taxon>
        <taxon>Apicomplexa</taxon>
        <taxon>Aconoidasida</taxon>
        <taxon>Piroplasmida</taxon>
        <taxon>Theileriidae</taxon>
        <taxon>Theileria</taxon>
    </lineage>
</organism>
<name>A0A3B0MPH5_THEAN</name>
<dbReference type="PANTHER" id="PTHR16557">
    <property type="entry name" value="ALKYLATED DNA REPAIR PROTEIN ALKB-RELATED"/>
    <property type="match status" value="1"/>
</dbReference>
<proteinExistence type="predicted"/>
<dbReference type="Gene3D" id="2.60.120.590">
    <property type="entry name" value="Alpha-ketoglutarate-dependent dioxygenase AlkB-like"/>
    <property type="match status" value="1"/>
</dbReference>
<evidence type="ECO:0000256" key="4">
    <source>
        <dbReference type="ARBA" id="ARBA00023004"/>
    </source>
</evidence>
<dbReference type="InterPro" id="IPR027450">
    <property type="entry name" value="AlkB-like"/>
</dbReference>
<feature type="binding site" evidence="5">
    <location>
        <position position="218"/>
    </location>
    <ligand>
        <name>Fe cation</name>
        <dbReference type="ChEBI" id="CHEBI:24875"/>
        <note>catalytic</note>
    </ligand>
</feature>
<evidence type="ECO:0000256" key="5">
    <source>
        <dbReference type="PIRSR" id="PIRSR604574-2"/>
    </source>
</evidence>